<organism evidence="2 3">
    <name type="scientific">Candidatus Falkowbacteria bacterium HGW-Falkowbacteria-1</name>
    <dbReference type="NCBI Taxonomy" id="2013768"/>
    <lineage>
        <taxon>Bacteria</taxon>
        <taxon>Candidatus Falkowiibacteriota</taxon>
    </lineage>
</organism>
<dbReference type="Pfam" id="PF22053">
    <property type="entry name" value="DUF6938"/>
    <property type="match status" value="1"/>
</dbReference>
<comment type="caution">
    <text evidence="2">The sequence shown here is derived from an EMBL/GenBank/DDBJ whole genome shotgun (WGS) entry which is preliminary data.</text>
</comment>
<accession>A0A2N2E933</accession>
<proteinExistence type="predicted"/>
<dbReference type="InterPro" id="IPR054218">
    <property type="entry name" value="DUF6938"/>
</dbReference>
<dbReference type="Proteomes" id="UP000233517">
    <property type="component" value="Unassembled WGS sequence"/>
</dbReference>
<sequence>MQNNNKKFYLVSVDMGYGHQRAAYPFLESSEGGVINSNDYFGASEEEKKIWKKDRINYEMISKFKSVPLLGGIIFSIMDYFQKIEPFYPKRDLSKNSLQQKYFLKKIKKGLGKNLIDGLNKKPYPFLTTFFVAAYFAEYYNYKEKIYCVVCDADISRAWAPINPEKSKIIYLAPNKRVKERLLLYGVKGSNIYVTGFPLPKENVGEEKKILKEDLKKRLAVLDPFGFYRSKYKKLLEAYLCPECEIEKPSRPLTLTFAVGGAGAQKKIGIIILKKLKNKINEGKINLNLVAGSRKDVYDFYNDALKEEFLNNKESVKIIYNPNKMEYFKEFNLALRTSDLLWTKPSELSFYSGLGLPIIMAEPIGSQENYNRRWLLGVGAGVDSKNPNYVDEWLFDFLNSGWLAEAAMRGFLNSPKMGTYNIENIVLHNKINEIDETRIM</sequence>
<reference evidence="2 3" key="1">
    <citation type="journal article" date="2017" name="ISME J.">
        <title>Potential for microbial H2 and metal transformations associated with novel bacteria and archaea in deep terrestrial subsurface sediments.</title>
        <authorList>
            <person name="Hernsdorf A.W."/>
            <person name="Amano Y."/>
            <person name="Miyakawa K."/>
            <person name="Ise K."/>
            <person name="Suzuki Y."/>
            <person name="Anantharaman K."/>
            <person name="Probst A."/>
            <person name="Burstein D."/>
            <person name="Thomas B.C."/>
            <person name="Banfield J.F."/>
        </authorList>
    </citation>
    <scope>NUCLEOTIDE SEQUENCE [LARGE SCALE GENOMIC DNA]</scope>
    <source>
        <strain evidence="2">HGW-Falkowbacteria-1</strain>
    </source>
</reference>
<name>A0A2N2E933_9BACT</name>
<dbReference type="EMBL" id="PHAI01000003">
    <property type="protein sequence ID" value="PKM91231.1"/>
    <property type="molecule type" value="Genomic_DNA"/>
</dbReference>
<dbReference type="AlphaFoldDB" id="A0A2N2E933"/>
<protein>
    <recommendedName>
        <fullName evidence="1">DUF6938 domain-containing protein</fullName>
    </recommendedName>
</protein>
<evidence type="ECO:0000313" key="3">
    <source>
        <dbReference type="Proteomes" id="UP000233517"/>
    </source>
</evidence>
<gene>
    <name evidence="2" type="ORF">CVU82_04265</name>
</gene>
<evidence type="ECO:0000259" key="1">
    <source>
        <dbReference type="Pfam" id="PF22053"/>
    </source>
</evidence>
<feature type="domain" description="DUF6938" evidence="1">
    <location>
        <begin position="295"/>
        <end position="379"/>
    </location>
</feature>
<evidence type="ECO:0000313" key="2">
    <source>
        <dbReference type="EMBL" id="PKM91231.1"/>
    </source>
</evidence>